<dbReference type="Proteomes" id="UP000789508">
    <property type="component" value="Unassembled WGS sequence"/>
</dbReference>
<name>A0A9N9BJA7_9GLOM</name>
<protein>
    <submittedName>
        <fullName evidence="1">13543_t:CDS:1</fullName>
    </submittedName>
</protein>
<proteinExistence type="predicted"/>
<comment type="caution">
    <text evidence="1">The sequence shown here is derived from an EMBL/GenBank/DDBJ whole genome shotgun (WGS) entry which is preliminary data.</text>
</comment>
<organism evidence="1 2">
    <name type="scientific">Ambispora leptoticha</name>
    <dbReference type="NCBI Taxonomy" id="144679"/>
    <lineage>
        <taxon>Eukaryota</taxon>
        <taxon>Fungi</taxon>
        <taxon>Fungi incertae sedis</taxon>
        <taxon>Mucoromycota</taxon>
        <taxon>Glomeromycotina</taxon>
        <taxon>Glomeromycetes</taxon>
        <taxon>Archaeosporales</taxon>
        <taxon>Ambisporaceae</taxon>
        <taxon>Ambispora</taxon>
    </lineage>
</organism>
<sequence length="93" mass="10563">MLKCKYEVSSEDLSNIIESAVDKSVKKAFSRLKPVEISVSKLSETKMQNYQDFQLTGDSNISIGPSDTACVWVEIKKSLEDFKEGQVMENYFQ</sequence>
<reference evidence="1" key="1">
    <citation type="submission" date="2021-06" db="EMBL/GenBank/DDBJ databases">
        <authorList>
            <person name="Kallberg Y."/>
            <person name="Tangrot J."/>
            <person name="Rosling A."/>
        </authorList>
    </citation>
    <scope>NUCLEOTIDE SEQUENCE</scope>
    <source>
        <strain evidence="1">FL130A</strain>
    </source>
</reference>
<evidence type="ECO:0000313" key="1">
    <source>
        <dbReference type="EMBL" id="CAG8569974.1"/>
    </source>
</evidence>
<keyword evidence="2" id="KW-1185">Reference proteome</keyword>
<dbReference type="EMBL" id="CAJVPS010002505">
    <property type="protein sequence ID" value="CAG8569974.1"/>
    <property type="molecule type" value="Genomic_DNA"/>
</dbReference>
<evidence type="ECO:0000313" key="2">
    <source>
        <dbReference type="Proteomes" id="UP000789508"/>
    </source>
</evidence>
<accession>A0A9N9BJA7</accession>
<gene>
    <name evidence="1" type="ORF">ALEPTO_LOCUS6764</name>
</gene>
<dbReference type="AlphaFoldDB" id="A0A9N9BJA7"/>